<organism evidence="1 2">
    <name type="scientific">Allacma fusca</name>
    <dbReference type="NCBI Taxonomy" id="39272"/>
    <lineage>
        <taxon>Eukaryota</taxon>
        <taxon>Metazoa</taxon>
        <taxon>Ecdysozoa</taxon>
        <taxon>Arthropoda</taxon>
        <taxon>Hexapoda</taxon>
        <taxon>Collembola</taxon>
        <taxon>Symphypleona</taxon>
        <taxon>Sminthuridae</taxon>
        <taxon>Allacma</taxon>
    </lineage>
</organism>
<accession>A0A8J2JKN2</accession>
<feature type="non-terminal residue" evidence="1">
    <location>
        <position position="1"/>
    </location>
</feature>
<name>A0A8J2JKN2_9HEXA</name>
<proteinExistence type="predicted"/>
<dbReference type="Proteomes" id="UP000708208">
    <property type="component" value="Unassembled WGS sequence"/>
</dbReference>
<protein>
    <submittedName>
        <fullName evidence="1">Uncharacterized protein</fullName>
    </submittedName>
</protein>
<keyword evidence="2" id="KW-1185">Reference proteome</keyword>
<dbReference type="AlphaFoldDB" id="A0A8J2JKN2"/>
<sequence>MGILLRMGLRDVNLNLVRFWMISAAIFALV</sequence>
<gene>
    <name evidence="1" type="ORF">AFUS01_LOCUS10599</name>
</gene>
<reference evidence="1" key="1">
    <citation type="submission" date="2021-06" db="EMBL/GenBank/DDBJ databases">
        <authorList>
            <person name="Hodson N. C."/>
            <person name="Mongue J. A."/>
            <person name="Jaron S. K."/>
        </authorList>
    </citation>
    <scope>NUCLEOTIDE SEQUENCE</scope>
</reference>
<dbReference type="EMBL" id="CAJVCH010079036">
    <property type="protein sequence ID" value="CAG7721378.1"/>
    <property type="molecule type" value="Genomic_DNA"/>
</dbReference>
<evidence type="ECO:0000313" key="2">
    <source>
        <dbReference type="Proteomes" id="UP000708208"/>
    </source>
</evidence>
<evidence type="ECO:0000313" key="1">
    <source>
        <dbReference type="EMBL" id="CAG7721378.1"/>
    </source>
</evidence>
<comment type="caution">
    <text evidence="1">The sequence shown here is derived from an EMBL/GenBank/DDBJ whole genome shotgun (WGS) entry which is preliminary data.</text>
</comment>